<reference evidence="1 2" key="1">
    <citation type="submission" date="2022-04" db="EMBL/GenBank/DDBJ databases">
        <title>Genome sequence of C. roseum typestrain.</title>
        <authorList>
            <person name="Poehlein A."/>
            <person name="Schoch T."/>
            <person name="Duerre P."/>
            <person name="Daniel R."/>
        </authorList>
    </citation>
    <scope>NUCLEOTIDE SEQUENCE [LARGE SCALE GENOMIC DNA]</scope>
    <source>
        <strain evidence="1 2">DSM 7320</strain>
    </source>
</reference>
<dbReference type="KEGG" id="crw:CROST_041320"/>
<name>A0A1S8LWU8_9CLOT</name>
<evidence type="ECO:0000313" key="2">
    <source>
        <dbReference type="Proteomes" id="UP000190951"/>
    </source>
</evidence>
<dbReference type="EMBL" id="CP096983">
    <property type="protein sequence ID" value="URZ13366.1"/>
    <property type="molecule type" value="Genomic_DNA"/>
</dbReference>
<organism evidence="1 2">
    <name type="scientific">Clostridium felsineum</name>
    <dbReference type="NCBI Taxonomy" id="36839"/>
    <lineage>
        <taxon>Bacteria</taxon>
        <taxon>Bacillati</taxon>
        <taxon>Bacillota</taxon>
        <taxon>Clostridia</taxon>
        <taxon>Eubacteriales</taxon>
        <taxon>Clostridiaceae</taxon>
        <taxon>Clostridium</taxon>
    </lineage>
</organism>
<gene>
    <name evidence="1" type="ORF">CROST_041320</name>
</gene>
<dbReference type="STRING" id="84029.CROST_37930"/>
<proteinExistence type="predicted"/>
<sequence length="505" mass="58858">MVMEKRIESNCQQYNRIEHLKEMLNYLAESEQINLQECADKLTENFPNTKKLSDNLVLMAYSGGKDSSYMVSYVRLIQLLLFKKYNDTFKIRIITYRHCGVPQIVMENIHHVYSALKLYNDPYAEMLLYDDDEVSFFDKDKPVLHSIKNIAKRDVLMSGHLCYGDGRPTFCNSCNISYVNSLVAAASFNNINADVFITGDSTKEMEDYCKWVRKLARNLIKNTTNIDKRFRGFNGYRAVDEIAQLYFKEIYLDEYKQKDNKYNNENNCEPKFFSIYDYTNYDCGSHWEFLTKYLGFQFDTLSFSFTESDCTNPALMAHIRGLKAEHIQQRDYENGILDYLQLAIKIMEAKKFPEHLILKAITRYLSNPGMEVMRKKIQDFCENAYGISEEQLVCMVFSPFCNKGLHLMEFLEKEHPDLCVYINIFRHLLSGKEVTPEYNTHARKLSEISGLDLADLCVLYKSEALLTSKKDTIMKKILKDDPNKIVIQTRNGTHGKIIEELISGR</sequence>
<dbReference type="AlphaFoldDB" id="A0A1S8LWU8"/>
<evidence type="ECO:0000313" key="1">
    <source>
        <dbReference type="EMBL" id="URZ13366.1"/>
    </source>
</evidence>
<protein>
    <submittedName>
        <fullName evidence="1">Uncharacterized protein</fullName>
    </submittedName>
</protein>
<dbReference type="RefSeq" id="WP_077834888.1">
    <property type="nucleotide sequence ID" value="NZ_CP096983.1"/>
</dbReference>
<accession>A0A1S8LWU8</accession>
<keyword evidence="2" id="KW-1185">Reference proteome</keyword>
<dbReference type="Proteomes" id="UP000190951">
    <property type="component" value="Chromosome"/>
</dbReference>